<keyword evidence="10" id="KW-1185">Reference proteome</keyword>
<evidence type="ECO:0000256" key="2">
    <source>
        <dbReference type="ARBA" id="ARBA00008520"/>
    </source>
</evidence>
<evidence type="ECO:0000256" key="1">
    <source>
        <dbReference type="ARBA" id="ARBA00004196"/>
    </source>
</evidence>
<dbReference type="AlphaFoldDB" id="H3SI23"/>
<feature type="transmembrane region" description="Helical" evidence="8">
    <location>
        <begin position="23"/>
        <end position="44"/>
    </location>
</feature>
<dbReference type="GO" id="GO:0030313">
    <property type="term" value="C:cell envelope"/>
    <property type="evidence" value="ECO:0007669"/>
    <property type="project" value="UniProtKB-SubCell"/>
</dbReference>
<proteinExistence type="inferred from homology"/>
<evidence type="ECO:0000313" key="9">
    <source>
        <dbReference type="EMBL" id="EHQ61274.1"/>
    </source>
</evidence>
<gene>
    <name evidence="9" type="ORF">PDENDC454_15954</name>
</gene>
<evidence type="ECO:0000256" key="8">
    <source>
        <dbReference type="SAM" id="Phobius"/>
    </source>
</evidence>
<organism evidence="9 10">
    <name type="scientific">Paenibacillus dendritiformis C454</name>
    <dbReference type="NCBI Taxonomy" id="1131935"/>
    <lineage>
        <taxon>Bacteria</taxon>
        <taxon>Bacillati</taxon>
        <taxon>Bacillota</taxon>
        <taxon>Bacilli</taxon>
        <taxon>Bacillales</taxon>
        <taxon>Paenibacillaceae</taxon>
        <taxon>Paenibacillus</taxon>
    </lineage>
</organism>
<evidence type="ECO:0000256" key="5">
    <source>
        <dbReference type="ARBA" id="ARBA00049629"/>
    </source>
</evidence>
<dbReference type="PANTHER" id="PTHR43649">
    <property type="entry name" value="ARABINOSE-BINDING PROTEIN-RELATED"/>
    <property type="match status" value="1"/>
</dbReference>
<keyword evidence="8" id="KW-0472">Membrane</keyword>
<feature type="region of interest" description="Disordered" evidence="7">
    <location>
        <begin position="46"/>
        <end position="75"/>
    </location>
</feature>
<dbReference type="SUPFAM" id="SSF53850">
    <property type="entry name" value="Periplasmic binding protein-like II"/>
    <property type="match status" value="1"/>
</dbReference>
<keyword evidence="8" id="KW-1133">Transmembrane helix</keyword>
<dbReference type="InterPro" id="IPR006059">
    <property type="entry name" value="SBP"/>
</dbReference>
<comment type="caution">
    <text evidence="9">The sequence shown here is derived from an EMBL/GenBank/DDBJ whole genome shotgun (WGS) entry which is preliminary data.</text>
</comment>
<comment type="similarity">
    <text evidence="2">Belongs to the bacterial solute-binding protein 1 family.</text>
</comment>
<dbReference type="Gene3D" id="3.40.190.10">
    <property type="entry name" value="Periplasmic binding protein-like II"/>
    <property type="match status" value="2"/>
</dbReference>
<dbReference type="STRING" id="1131935.PDENDC454_15954"/>
<dbReference type="EMBL" id="AHKH01000042">
    <property type="protein sequence ID" value="EHQ61274.1"/>
    <property type="molecule type" value="Genomic_DNA"/>
</dbReference>
<comment type="function">
    <text evidence="5">Part of a binding-protein-dependent transport system for a sugar.</text>
</comment>
<evidence type="ECO:0000256" key="7">
    <source>
        <dbReference type="SAM" id="MobiDB-lite"/>
    </source>
</evidence>
<sequence>MCDDEIRNGKSKREGGYDMRKKLLLMLSVICVMSLFLAACGSGSDTKPPEAAKPAASGQEEGQQTDGDKPSSGEKKSVEIFSWWTGAGEEAGLLGLIKLFNEKHPDIEVINAAVAGGAGTNAKAVLASRMQGGDPPGTFQVHGGAELNTGWVAAGKMEGLNDLFESEGWMDKFPQDLIEMVSEGGTIYSVPVNIHRGNVIFYNKKVFDDHGVTPPATFDDFFQAADALKEKGITPLALGDKEPWTATMVFEAALLGVLGPEDFKKLYTGEIPFDDARVKDALEKTKHMFSYINDDHAARNWQDAAQLVANGQAAMNIMGDWAKGYFTTDLKMQANVDFGWIATPNSGNSFMVITDTFGLPQNVKDADSVKEWLKVLGSVEGQDVFNPLKGSIPARIDADASKYDAYGQATIEDFKQSSLVPSLAHGSAAPEGFVTQVNQVMTIFVTNGDVEQAARSLRDAQLSSGIAK</sequence>
<keyword evidence="4" id="KW-0732">Signal</keyword>
<protein>
    <recommendedName>
        <fullName evidence="6">Probable sugar-binding periplasmic protein</fullName>
    </recommendedName>
</protein>
<keyword evidence="3" id="KW-0813">Transport</keyword>
<dbReference type="InterPro" id="IPR050490">
    <property type="entry name" value="Bact_solute-bd_prot1"/>
</dbReference>
<dbReference type="Pfam" id="PF01547">
    <property type="entry name" value="SBP_bac_1"/>
    <property type="match status" value="1"/>
</dbReference>
<dbReference type="Proteomes" id="UP000003900">
    <property type="component" value="Unassembled WGS sequence"/>
</dbReference>
<evidence type="ECO:0000256" key="4">
    <source>
        <dbReference type="ARBA" id="ARBA00022729"/>
    </source>
</evidence>
<evidence type="ECO:0000313" key="10">
    <source>
        <dbReference type="Proteomes" id="UP000003900"/>
    </source>
</evidence>
<feature type="compositionally biased region" description="Basic and acidic residues" evidence="7">
    <location>
        <begin position="66"/>
        <end position="75"/>
    </location>
</feature>
<evidence type="ECO:0000256" key="6">
    <source>
        <dbReference type="ARBA" id="ARBA00049753"/>
    </source>
</evidence>
<dbReference type="PANTHER" id="PTHR43649:SF28">
    <property type="entry name" value="BINDING PROTEIN COMPONENT OF ABC SUGAR TRANSPORTER-RELATED"/>
    <property type="match status" value="1"/>
</dbReference>
<accession>H3SI23</accession>
<keyword evidence="8" id="KW-0812">Transmembrane</keyword>
<reference evidence="9 10" key="1">
    <citation type="journal article" date="2012" name="J. Bacteriol.">
        <title>Genome Sequence of the Pattern-Forming Social Bacterium Paenibacillus dendritiformis C454 Chiral Morphotype.</title>
        <authorList>
            <person name="Sirota-Madi A."/>
            <person name="Olender T."/>
            <person name="Helman Y."/>
            <person name="Brainis I."/>
            <person name="Finkelshtein A."/>
            <person name="Roth D."/>
            <person name="Hagai E."/>
            <person name="Leshkowitz D."/>
            <person name="Brodsky L."/>
            <person name="Galatenko V."/>
            <person name="Nikolaev V."/>
            <person name="Gutnick D.L."/>
            <person name="Lancet D."/>
            <person name="Ben-Jacob E."/>
        </authorList>
    </citation>
    <scope>NUCLEOTIDE SEQUENCE [LARGE SCALE GENOMIC DNA]</scope>
    <source>
        <strain evidence="9 10">C454</strain>
    </source>
</reference>
<dbReference type="PATRIC" id="fig|1131935.3.peg.3324"/>
<evidence type="ECO:0000256" key="3">
    <source>
        <dbReference type="ARBA" id="ARBA00022448"/>
    </source>
</evidence>
<comment type="subcellular location">
    <subcellularLocation>
        <location evidence="1">Cell envelope</location>
    </subcellularLocation>
</comment>
<name>H3SI23_9BACL</name>